<feature type="chain" id="PRO_5034097630" description="AA1-like domain-containing protein" evidence="1">
    <location>
        <begin position="23"/>
        <end position="117"/>
    </location>
</feature>
<evidence type="ECO:0000313" key="2">
    <source>
        <dbReference type="EMBL" id="KAF7508167.1"/>
    </source>
</evidence>
<gene>
    <name evidence="2" type="ORF">GJ744_009464</name>
</gene>
<reference evidence="2" key="1">
    <citation type="submission" date="2020-02" db="EMBL/GenBank/DDBJ databases">
        <authorList>
            <person name="Palmer J.M."/>
        </authorList>
    </citation>
    <scope>NUCLEOTIDE SEQUENCE</scope>
    <source>
        <strain evidence="2">EPUS1.4</strain>
        <tissue evidence="2">Thallus</tissue>
    </source>
</reference>
<accession>A0A8H7E3N4</accession>
<feature type="signal peptide" evidence="1">
    <location>
        <begin position="1"/>
        <end position="22"/>
    </location>
</feature>
<proteinExistence type="predicted"/>
<dbReference type="PROSITE" id="PS51257">
    <property type="entry name" value="PROKAR_LIPOPROTEIN"/>
    <property type="match status" value="1"/>
</dbReference>
<keyword evidence="1" id="KW-0732">Signal</keyword>
<comment type="caution">
    <text evidence="2">The sequence shown here is derived from an EMBL/GenBank/DDBJ whole genome shotgun (WGS) entry which is preliminary data.</text>
</comment>
<dbReference type="Proteomes" id="UP000606974">
    <property type="component" value="Unassembled WGS sequence"/>
</dbReference>
<organism evidence="2 3">
    <name type="scientific">Endocarpon pusillum</name>
    <dbReference type="NCBI Taxonomy" id="364733"/>
    <lineage>
        <taxon>Eukaryota</taxon>
        <taxon>Fungi</taxon>
        <taxon>Dikarya</taxon>
        <taxon>Ascomycota</taxon>
        <taxon>Pezizomycotina</taxon>
        <taxon>Eurotiomycetes</taxon>
        <taxon>Chaetothyriomycetidae</taxon>
        <taxon>Verrucariales</taxon>
        <taxon>Verrucariaceae</taxon>
        <taxon>Endocarpon</taxon>
    </lineage>
</organism>
<dbReference type="AlphaFoldDB" id="A0A8H7E3N4"/>
<evidence type="ECO:0000313" key="3">
    <source>
        <dbReference type="Proteomes" id="UP000606974"/>
    </source>
</evidence>
<evidence type="ECO:0008006" key="4">
    <source>
        <dbReference type="Google" id="ProtNLM"/>
    </source>
</evidence>
<protein>
    <recommendedName>
        <fullName evidence="4">AA1-like domain-containing protein</fullName>
    </recommendedName>
</protein>
<sequence length="117" mass="12358">MIKNQVSTVLLAILSSCHTAFAGGAIVLNSNECIILDGNGKEETVSGSLHTVQNANNYHYICKAQVTPPSSGHAAYFDYENTGLTCGDNNFEWHETVSTSGNAVVDCLITPAAPPKS</sequence>
<dbReference type="EMBL" id="JAACFV010000057">
    <property type="protein sequence ID" value="KAF7508167.1"/>
    <property type="molecule type" value="Genomic_DNA"/>
</dbReference>
<name>A0A8H7E3N4_9EURO</name>
<keyword evidence="3" id="KW-1185">Reference proteome</keyword>
<evidence type="ECO:0000256" key="1">
    <source>
        <dbReference type="SAM" id="SignalP"/>
    </source>
</evidence>